<name>A0A5J4WE92_9EUKA</name>
<protein>
    <submittedName>
        <fullName evidence="1">Uncharacterized protein</fullName>
    </submittedName>
</protein>
<dbReference type="EMBL" id="SNRW01002413">
    <property type="protein sequence ID" value="KAA6392862.1"/>
    <property type="molecule type" value="Genomic_DNA"/>
</dbReference>
<evidence type="ECO:0000313" key="1">
    <source>
        <dbReference type="EMBL" id="KAA6392862.1"/>
    </source>
</evidence>
<dbReference type="Proteomes" id="UP000324800">
    <property type="component" value="Unassembled WGS sequence"/>
</dbReference>
<comment type="caution">
    <text evidence="1">The sequence shown here is derived from an EMBL/GenBank/DDBJ whole genome shotgun (WGS) entry which is preliminary data.</text>
</comment>
<proteinExistence type="predicted"/>
<evidence type="ECO:0000313" key="2">
    <source>
        <dbReference type="Proteomes" id="UP000324800"/>
    </source>
</evidence>
<dbReference type="AlphaFoldDB" id="A0A5J4WE92"/>
<reference evidence="1 2" key="1">
    <citation type="submission" date="2019-03" db="EMBL/GenBank/DDBJ databases">
        <title>Single cell metagenomics reveals metabolic interactions within the superorganism composed of flagellate Streblomastix strix and complex community of Bacteroidetes bacteria on its surface.</title>
        <authorList>
            <person name="Treitli S.C."/>
            <person name="Kolisko M."/>
            <person name="Husnik F."/>
            <person name="Keeling P."/>
            <person name="Hampl V."/>
        </authorList>
    </citation>
    <scope>NUCLEOTIDE SEQUENCE [LARGE SCALE GENOMIC DNA]</scope>
    <source>
        <strain evidence="1">ST1C</strain>
    </source>
</reference>
<gene>
    <name evidence="1" type="ORF">EZS28_011616</name>
</gene>
<sequence length="149" mass="16042">MFPGGSDHPFFFILDPGIKTSIDLPKLILHSVICFSSEYQAQFGSSGTTITASGTFYVLASLIVLDIAPAIGTIKYVSVTPFDGLYQSSSLRISLKSAFTANDKAFAFHDRQQIPLVGVVTQVLKLASNLHVANGGAWRFESRTRASAP</sequence>
<organism evidence="1 2">
    <name type="scientific">Streblomastix strix</name>
    <dbReference type="NCBI Taxonomy" id="222440"/>
    <lineage>
        <taxon>Eukaryota</taxon>
        <taxon>Metamonada</taxon>
        <taxon>Preaxostyla</taxon>
        <taxon>Oxymonadida</taxon>
        <taxon>Streblomastigidae</taxon>
        <taxon>Streblomastix</taxon>
    </lineage>
</organism>
<accession>A0A5J4WE92</accession>